<evidence type="ECO:0000256" key="9">
    <source>
        <dbReference type="ARBA" id="ARBA00022989"/>
    </source>
</evidence>
<feature type="region of interest" description="Disordered" evidence="16">
    <location>
        <begin position="813"/>
        <end position="1006"/>
    </location>
</feature>
<keyword evidence="8 15" id="KW-0479">Metal-binding</keyword>
<keyword evidence="21" id="KW-1185">Reference proteome</keyword>
<keyword evidence="15" id="KW-0349">Heme</keyword>
<accession>S3DCU0</accession>
<proteinExistence type="inferred from homology"/>
<evidence type="ECO:0000256" key="6">
    <source>
        <dbReference type="ARBA" id="ARBA00022449"/>
    </source>
</evidence>
<evidence type="ECO:0000256" key="7">
    <source>
        <dbReference type="ARBA" id="ARBA00022692"/>
    </source>
</evidence>
<organism evidence="20 21">
    <name type="scientific">Glarea lozoyensis (strain ATCC 20868 / MF5171)</name>
    <dbReference type="NCBI Taxonomy" id="1116229"/>
    <lineage>
        <taxon>Eukaryota</taxon>
        <taxon>Fungi</taxon>
        <taxon>Dikarya</taxon>
        <taxon>Ascomycota</taxon>
        <taxon>Pezizomycotina</taxon>
        <taxon>Leotiomycetes</taxon>
        <taxon>Helotiales</taxon>
        <taxon>Helotiaceae</taxon>
        <taxon>Glarea</taxon>
    </lineage>
</organism>
<dbReference type="InterPro" id="IPR006153">
    <property type="entry name" value="Cation/H_exchanger_TM"/>
</dbReference>
<feature type="binding site" description="axial binding residue" evidence="15">
    <location>
        <position position="1543"/>
    </location>
    <ligand>
        <name>heme</name>
        <dbReference type="ChEBI" id="CHEBI:30413"/>
    </ligand>
    <ligandPart>
        <name>Fe</name>
        <dbReference type="ChEBI" id="CHEBI:18248"/>
    </ligandPart>
</feature>
<keyword evidence="14" id="KW-0739">Sodium transport</keyword>
<evidence type="ECO:0000313" key="20">
    <source>
        <dbReference type="EMBL" id="EPE29781.1"/>
    </source>
</evidence>
<feature type="compositionally biased region" description="Polar residues" evidence="16">
    <location>
        <begin position="761"/>
        <end position="775"/>
    </location>
</feature>
<dbReference type="FunFam" id="1.20.1530.20:FF:000015">
    <property type="entry name" value="Na(+)/H(+) antiporter 2"/>
    <property type="match status" value="1"/>
</dbReference>
<dbReference type="GO" id="GO:0005886">
    <property type="term" value="C:plasma membrane"/>
    <property type="evidence" value="ECO:0007669"/>
    <property type="project" value="InterPro"/>
</dbReference>
<feature type="domain" description="Alkali metal cation/H+ antiporter Nha1 C-terminal" evidence="19">
    <location>
        <begin position="458"/>
        <end position="948"/>
    </location>
</feature>
<feature type="compositionally biased region" description="Acidic residues" evidence="16">
    <location>
        <begin position="960"/>
        <end position="970"/>
    </location>
</feature>
<dbReference type="GO" id="GO:0030007">
    <property type="term" value="P:intracellular potassium ion homeostasis"/>
    <property type="evidence" value="ECO:0007669"/>
    <property type="project" value="TreeGrafter"/>
</dbReference>
<sequence length="1597" mass="179031">MAWDHLSINRPHLVYIILGGFTSLFMLCSSFIKERLYIGEATVATICGIIFGPHAADLINPLEWGNTDQITLEFSRIVLVVQCFAVGVELPKYYMEKHWRSVVFLLIPVMTFGWLITSLFIWWMVLPLTWLESLCVAACVTATDPVLASSVVGKGKFAKRIPKHLRDILSAESGCNDGMAFPFVYLALYLIEYRPDANAVAYHWIVLTILYECVFGAVYGFLIGYIGRHGIKYAEKHELVDRESFLVFYFVLALFCAGSGSILGVDDLLVGFAAGVGFSNDGWFSQKTEESHVSNVIDLLINLAYFVYLGTIIPWEQYNNADLGLTPWRLVVIALFVIFFRRIPIMLALKPFIPDIKTWREALFAGHFGPIGVGAIFVAILARAELETETTTPLASYPDPEAHNYTVVALIWPITTFLVISSIIVHGSSIAVFTLGKHIHTLNLQLSYTIGNTDGPTWMNRLPRISSTSRSQAKSYTSDTEADEPRAEDFPPGTFPPGTLPPTGVPGQFLRRQREEDNPSRAGSRASSLISRRRKKKWDDGRGPGGPIQQSAIYPVRRNQTNQTNQTEQLSEQTSETLTPGNGSSENEKESDEEPHRKESERDPEKASEYFSKAERHPDRREVFDEGDNEIIENEDGDVLDVEKTPSKKKQELPPQLDPSHKNFKGKFSAWRHRGEPVEDEANKTQRRGAALAYQFGNTIIVEDEDGEVVKKYALPPAVKEPKKPGESSTVQQGIDMMSGWVGFGPKKVEPKPEMAEKGDATQSKRPTPKSNPSAVRQGLQRMGTWAGVKPAEQDEEDDRQIRFMIGGAGRRLTKEDFLKEIQSLDPKARCEIIKESDAPEEMKELARKDASKDAPGSSRLYAAKNPQFVTRSAGKQNTKGRTIDEEEESRPRTGRGRPIPEISRPVSSNSRKISSSPSDDDDDLVESAAERRRRQQALRGVDDDDEDVSPGRGRSRQVEDEEDGEVEESAAERRRREAALSTVQDDSDDDDTPRVPPPVAKPSRGIRFAQSPVRGNSITGKRHLSTIWLSHVTRITDLITFHLEAERKSTTTTISQCQPQTLEFTRKMILLSIPVLGVILIGCAAIYRYIIHPAFISPLGKVPNAHWSAPFSNLWILWIRYKVRENRTVYAAHQALGPVVRLGPSELSVNDVNGLRSIYAGGMEKGEWYSIFDNYGVPCMFSSWHSKPHSVRKRMISHIYSKTTIQTSPALQSQTQTIIYDRLLPKLSSPAAISNVGVDVHSIFNATTMDFITCYLFGLKNGSNFLDDPRERGRWLDLYHSRKTHTFFNQELPRFTKFMRRWGVDLVPRWVDDANAELEDWTMKGCENTKAYLKTSHGNHQNVGDEPVVINAILAGIEKEEKTKGSESVLATETLKYQDKSIASEMIDHLAAGHETSGITLTYIAWYLSQNPRLQDELRAELLNLSPSFKISSNNKDLPPTKTIDALPLLHAIIMETLRLNAAIPGSQPRQTPFPSTFLGPYTIPGGTRVSSAAYTLHRAPSAFPDPEVWDHTRFLNTGKSEQQIKDRDRHFWAFSSGGRMCVGSNFAMQELKMVVAAIWTNFRTVVVDDKGMEQEDGYTCGPVGNRLVLRFEEVV</sequence>
<feature type="transmembrane region" description="Helical" evidence="17">
    <location>
        <begin position="102"/>
        <end position="124"/>
    </location>
</feature>
<feature type="compositionally biased region" description="Pro residues" evidence="16">
    <location>
        <begin position="493"/>
        <end position="504"/>
    </location>
</feature>
<evidence type="ECO:0000256" key="15">
    <source>
        <dbReference type="PIRSR" id="PIRSR602403-1"/>
    </source>
</evidence>
<dbReference type="PRINTS" id="PR00385">
    <property type="entry name" value="P450"/>
</dbReference>
<dbReference type="InterPro" id="IPR001128">
    <property type="entry name" value="Cyt_P450"/>
</dbReference>
<dbReference type="eggNOG" id="KOG4505">
    <property type="taxonomic scope" value="Eukaryota"/>
</dbReference>
<feature type="compositionally biased region" description="Basic and acidic residues" evidence="16">
    <location>
        <begin position="747"/>
        <end position="760"/>
    </location>
</feature>
<evidence type="ECO:0000256" key="17">
    <source>
        <dbReference type="SAM" id="Phobius"/>
    </source>
</evidence>
<feature type="compositionally biased region" description="Polar residues" evidence="16">
    <location>
        <begin position="465"/>
        <end position="479"/>
    </location>
</feature>
<feature type="transmembrane region" description="Helical" evidence="17">
    <location>
        <begin position="1069"/>
        <end position="1091"/>
    </location>
</feature>
<keyword evidence="12" id="KW-0406">Ion transport</keyword>
<dbReference type="GeneID" id="19459999"/>
<dbReference type="InterPro" id="IPR038770">
    <property type="entry name" value="Na+/solute_symporter_sf"/>
</dbReference>
<feature type="compositionally biased region" description="Polar residues" evidence="16">
    <location>
        <begin position="868"/>
        <end position="881"/>
    </location>
</feature>
<dbReference type="PANTHER" id="PTHR31382">
    <property type="entry name" value="NA(+)/H(+) ANTIPORTER"/>
    <property type="match status" value="1"/>
</dbReference>
<dbReference type="KEGG" id="glz:GLAREA_00941"/>
<comment type="similarity">
    <text evidence="4">Belongs to the cytochrome P450 family.</text>
</comment>
<dbReference type="Gene3D" id="1.10.630.10">
    <property type="entry name" value="Cytochrome P450"/>
    <property type="match status" value="1"/>
</dbReference>
<dbReference type="GO" id="GO:0005506">
    <property type="term" value="F:iron ion binding"/>
    <property type="evidence" value="ECO:0007669"/>
    <property type="project" value="InterPro"/>
</dbReference>
<evidence type="ECO:0000256" key="2">
    <source>
        <dbReference type="ARBA" id="ARBA00004141"/>
    </source>
</evidence>
<evidence type="ECO:0000256" key="11">
    <source>
        <dbReference type="ARBA" id="ARBA00023053"/>
    </source>
</evidence>
<dbReference type="InterPro" id="IPR002403">
    <property type="entry name" value="Cyt_P450_E_grp-IV"/>
</dbReference>
<feature type="transmembrane region" description="Helical" evidence="17">
    <location>
        <begin position="402"/>
        <end position="425"/>
    </location>
</feature>
<keyword evidence="11" id="KW-0915">Sodium</keyword>
<feature type="compositionally biased region" description="Basic and acidic residues" evidence="16">
    <location>
        <begin position="673"/>
        <end position="684"/>
    </location>
</feature>
<name>S3DCU0_GLAL2</name>
<evidence type="ECO:0000256" key="13">
    <source>
        <dbReference type="ARBA" id="ARBA00023136"/>
    </source>
</evidence>
<dbReference type="PROSITE" id="PS00086">
    <property type="entry name" value="CYTOCHROME_P450"/>
    <property type="match status" value="1"/>
</dbReference>
<dbReference type="GO" id="GO:0016705">
    <property type="term" value="F:oxidoreductase activity, acting on paired donors, with incorporation or reduction of molecular oxygen"/>
    <property type="evidence" value="ECO:0007669"/>
    <property type="project" value="InterPro"/>
</dbReference>
<evidence type="ECO:0000256" key="5">
    <source>
        <dbReference type="ARBA" id="ARBA00022448"/>
    </source>
</evidence>
<evidence type="ECO:0000256" key="1">
    <source>
        <dbReference type="ARBA" id="ARBA00001971"/>
    </source>
</evidence>
<evidence type="ECO:0000256" key="14">
    <source>
        <dbReference type="ARBA" id="ARBA00023201"/>
    </source>
</evidence>
<comment type="subcellular location">
    <subcellularLocation>
        <location evidence="2">Membrane</location>
        <topology evidence="2">Multi-pass membrane protein</topology>
    </subcellularLocation>
</comment>
<comment type="cofactor">
    <cofactor evidence="1 15">
        <name>heme</name>
        <dbReference type="ChEBI" id="CHEBI:30413"/>
    </cofactor>
</comment>
<dbReference type="InterPro" id="IPR036396">
    <property type="entry name" value="Cyt_P450_sf"/>
</dbReference>
<feature type="compositionally biased region" description="Basic and acidic residues" evidence="16">
    <location>
        <begin position="594"/>
        <end position="624"/>
    </location>
</feature>
<feature type="transmembrane region" description="Helical" evidence="17">
    <location>
        <begin position="203"/>
        <end position="225"/>
    </location>
</feature>
<feature type="region of interest" description="Disordered" evidence="16">
    <location>
        <begin position="738"/>
        <end position="800"/>
    </location>
</feature>
<evidence type="ECO:0000256" key="8">
    <source>
        <dbReference type="ARBA" id="ARBA00022723"/>
    </source>
</evidence>
<reference evidence="20 21" key="1">
    <citation type="journal article" date="2013" name="BMC Genomics">
        <title>Genomics-driven discovery of the pneumocandin biosynthetic gene cluster in the fungus Glarea lozoyensis.</title>
        <authorList>
            <person name="Chen L."/>
            <person name="Yue Q."/>
            <person name="Zhang X."/>
            <person name="Xiang M."/>
            <person name="Wang C."/>
            <person name="Li S."/>
            <person name="Che Y."/>
            <person name="Ortiz-Lopez F.J."/>
            <person name="Bills G.F."/>
            <person name="Liu X."/>
            <person name="An Z."/>
        </authorList>
    </citation>
    <scope>NUCLEOTIDE SEQUENCE [LARGE SCALE GENOMIC DNA]</scope>
    <source>
        <strain evidence="21">ATCC 20868 / MF5171</strain>
    </source>
</reference>
<dbReference type="GO" id="GO:0020037">
    <property type="term" value="F:heme binding"/>
    <property type="evidence" value="ECO:0007669"/>
    <property type="project" value="InterPro"/>
</dbReference>
<comment type="similarity">
    <text evidence="3">Belongs to the fungal Na(+)/H(+) exchanger family.</text>
</comment>
<dbReference type="InterPro" id="IPR004712">
    <property type="entry name" value="Na+/H+_antiporter_fungi"/>
</dbReference>
<dbReference type="GO" id="GO:0036376">
    <property type="term" value="P:sodium ion export across plasma membrane"/>
    <property type="evidence" value="ECO:0007669"/>
    <property type="project" value="InterPro"/>
</dbReference>
<dbReference type="Gene3D" id="1.20.1530.20">
    <property type="match status" value="1"/>
</dbReference>
<dbReference type="CDD" id="cd06174">
    <property type="entry name" value="MFS"/>
    <property type="match status" value="1"/>
</dbReference>
<keyword evidence="10 15" id="KW-0408">Iron</keyword>
<keyword evidence="9 17" id="KW-1133">Transmembrane helix</keyword>
<evidence type="ECO:0000256" key="10">
    <source>
        <dbReference type="ARBA" id="ARBA00023004"/>
    </source>
</evidence>
<dbReference type="STRING" id="1116229.S3DCU0"/>
<evidence type="ECO:0000259" key="19">
    <source>
        <dbReference type="Pfam" id="PF08619"/>
    </source>
</evidence>
<feature type="compositionally biased region" description="Low complexity" evidence="16">
    <location>
        <begin position="908"/>
        <end position="918"/>
    </location>
</feature>
<dbReference type="CDD" id="cd11059">
    <property type="entry name" value="CYP_fungal"/>
    <property type="match status" value="1"/>
</dbReference>
<evidence type="ECO:0000256" key="4">
    <source>
        <dbReference type="ARBA" id="ARBA00010617"/>
    </source>
</evidence>
<dbReference type="Pfam" id="PF00999">
    <property type="entry name" value="Na_H_Exchanger"/>
    <property type="match status" value="1"/>
</dbReference>
<evidence type="ECO:0000256" key="3">
    <source>
        <dbReference type="ARBA" id="ARBA00005248"/>
    </source>
</evidence>
<dbReference type="HOGENOM" id="CLU_244431_0_0_1"/>
<dbReference type="SUPFAM" id="SSF48264">
    <property type="entry name" value="Cytochrome P450"/>
    <property type="match status" value="1"/>
</dbReference>
<feature type="compositionally biased region" description="Basic and acidic residues" evidence="16">
    <location>
        <begin position="641"/>
        <end position="652"/>
    </location>
</feature>
<dbReference type="EMBL" id="KE145367">
    <property type="protein sequence ID" value="EPE29781.1"/>
    <property type="molecule type" value="Genomic_DNA"/>
</dbReference>
<dbReference type="OrthoDB" id="5327978at2759"/>
<feature type="transmembrane region" description="Helical" evidence="17">
    <location>
        <begin position="12"/>
        <end position="29"/>
    </location>
</feature>
<dbReference type="PANTHER" id="PTHR31382:SF4">
    <property type="entry name" value="NA(+)_H(+) ANTIPORTER"/>
    <property type="match status" value="1"/>
</dbReference>
<feature type="compositionally biased region" description="Low complexity" evidence="16">
    <location>
        <begin position="559"/>
        <end position="579"/>
    </location>
</feature>
<dbReference type="GO" id="GO:0042391">
    <property type="term" value="P:regulation of membrane potential"/>
    <property type="evidence" value="ECO:0007669"/>
    <property type="project" value="InterPro"/>
</dbReference>
<feature type="compositionally biased region" description="Acidic residues" evidence="16">
    <location>
        <begin position="625"/>
        <end position="640"/>
    </location>
</feature>
<dbReference type="GO" id="GO:0004497">
    <property type="term" value="F:monooxygenase activity"/>
    <property type="evidence" value="ECO:0007669"/>
    <property type="project" value="InterPro"/>
</dbReference>
<evidence type="ECO:0000313" key="21">
    <source>
        <dbReference type="Proteomes" id="UP000016922"/>
    </source>
</evidence>
<keyword evidence="7 17" id="KW-0812">Transmembrane</keyword>
<dbReference type="Pfam" id="PF08619">
    <property type="entry name" value="Nha1_C"/>
    <property type="match status" value="1"/>
</dbReference>
<keyword evidence="5" id="KW-0813">Transport</keyword>
<feature type="domain" description="Cation/H+ exchanger transmembrane" evidence="18">
    <location>
        <begin position="26"/>
        <end position="433"/>
    </location>
</feature>
<dbReference type="InterPro" id="IPR013928">
    <property type="entry name" value="Cation/H_antiporter_C"/>
</dbReference>
<evidence type="ECO:0000259" key="18">
    <source>
        <dbReference type="Pfam" id="PF00999"/>
    </source>
</evidence>
<dbReference type="RefSeq" id="XP_008083890.1">
    <property type="nucleotide sequence ID" value="XM_008085699.1"/>
</dbReference>
<keyword evidence="13 17" id="KW-0472">Membrane</keyword>
<feature type="transmembrane region" description="Helical" evidence="17">
    <location>
        <begin position="245"/>
        <end position="262"/>
    </location>
</feature>
<protein>
    <submittedName>
        <fullName evidence="20">Cytochrome P450</fullName>
    </submittedName>
</protein>
<dbReference type="GO" id="GO:0120029">
    <property type="term" value="P:proton export across plasma membrane"/>
    <property type="evidence" value="ECO:0007669"/>
    <property type="project" value="InterPro"/>
</dbReference>
<dbReference type="Proteomes" id="UP000016922">
    <property type="component" value="Unassembled WGS sequence"/>
</dbReference>
<dbReference type="PRINTS" id="PR00465">
    <property type="entry name" value="EP450IV"/>
</dbReference>
<dbReference type="InterPro" id="IPR017972">
    <property type="entry name" value="Cyt_P450_CS"/>
</dbReference>
<evidence type="ECO:0000256" key="16">
    <source>
        <dbReference type="SAM" id="MobiDB-lite"/>
    </source>
</evidence>
<feature type="region of interest" description="Disordered" evidence="16">
    <location>
        <begin position="459"/>
        <end position="685"/>
    </location>
</feature>
<feature type="transmembrane region" description="Helical" evidence="17">
    <location>
        <begin position="361"/>
        <end position="382"/>
    </location>
</feature>
<gene>
    <name evidence="20" type="ORF">GLAREA_00941</name>
</gene>
<evidence type="ECO:0000256" key="12">
    <source>
        <dbReference type="ARBA" id="ARBA00023065"/>
    </source>
</evidence>
<dbReference type="Pfam" id="PF00067">
    <property type="entry name" value="p450"/>
    <property type="match status" value="1"/>
</dbReference>
<dbReference type="eggNOG" id="KOG0157">
    <property type="taxonomic scope" value="Eukaryota"/>
</dbReference>
<feature type="transmembrane region" description="Helical" evidence="17">
    <location>
        <begin position="327"/>
        <end position="349"/>
    </location>
</feature>
<feature type="compositionally biased region" description="Basic and acidic residues" evidence="16">
    <location>
        <begin position="827"/>
        <end position="853"/>
    </location>
</feature>
<dbReference type="GO" id="GO:0015385">
    <property type="term" value="F:sodium:proton antiporter activity"/>
    <property type="evidence" value="ECO:0007669"/>
    <property type="project" value="InterPro"/>
</dbReference>
<keyword evidence="6" id="KW-0050">Antiport</keyword>